<evidence type="ECO:0000256" key="1">
    <source>
        <dbReference type="ARBA" id="ARBA00009497"/>
    </source>
</evidence>
<sequence length="302" mass="32032">MRTTLLTASLLLACLSGAAYPALAQTPPPPAPPKPSPNQSAPANQSSSPSQASSGDSASSGKEAIEAATSSQGRDLAPALRRVGADGSSSPDASLALPQDQAPFPNNQVSSAPYISPNGGEEGLKASVRSLQNTLTELQTLQLQTKQAHWNVSGPFFYPLHEQLQEQYETWSKLADTVAERLLAIGVSSDGRATTIVQTSSLPEFPGGFVDDAEVVRWFTLAYKQVGEEVRGGILASEENDPETSNILQEVEGSLGKYQWMMRSYVQSTPTDQRNGEILNQGKAIDIPANTAPTQLNIPTAQ</sequence>
<evidence type="ECO:0000256" key="3">
    <source>
        <dbReference type="SAM" id="MobiDB-lite"/>
    </source>
</evidence>
<dbReference type="InterPro" id="IPR012347">
    <property type="entry name" value="Ferritin-like"/>
</dbReference>
<dbReference type="PANTHER" id="PTHR42932:SF3">
    <property type="entry name" value="DNA PROTECTION DURING STARVATION PROTEIN"/>
    <property type="match status" value="1"/>
</dbReference>
<evidence type="ECO:0000313" key="7">
    <source>
        <dbReference type="Proteomes" id="UP000198793"/>
    </source>
</evidence>
<feature type="compositionally biased region" description="Pro residues" evidence="3">
    <location>
        <begin position="26"/>
        <end position="36"/>
    </location>
</feature>
<dbReference type="RefSeq" id="WP_090676839.1">
    <property type="nucleotide sequence ID" value="NZ_FNIT01000014.1"/>
</dbReference>
<reference evidence="6 7" key="1">
    <citation type="submission" date="2016-10" db="EMBL/GenBank/DDBJ databases">
        <authorList>
            <person name="de Groot N.N."/>
        </authorList>
    </citation>
    <scope>NUCLEOTIDE SEQUENCE [LARGE SCALE GENOMIC DNA]</scope>
    <source>
        <strain evidence="7">L7-484,KACC 16230,DSM 25025</strain>
    </source>
</reference>
<dbReference type="OrthoDB" id="9797023at2"/>
<dbReference type="CDD" id="cd01043">
    <property type="entry name" value="DPS"/>
    <property type="match status" value="1"/>
</dbReference>
<accession>A0A1H0MLC5</accession>
<proteinExistence type="inferred from homology"/>
<name>A0A1H0MLC5_9HYPH</name>
<gene>
    <name evidence="6" type="ORF">SAMN05192530_11457</name>
</gene>
<dbReference type="PANTHER" id="PTHR42932">
    <property type="entry name" value="GENERAL STRESS PROTEIN 20U"/>
    <property type="match status" value="1"/>
</dbReference>
<dbReference type="PRINTS" id="PR01346">
    <property type="entry name" value="HELNAPAPROT"/>
</dbReference>
<feature type="chain" id="PRO_5011546818" evidence="4">
    <location>
        <begin position="25"/>
        <end position="302"/>
    </location>
</feature>
<dbReference type="InterPro" id="IPR002177">
    <property type="entry name" value="DPS_DNA-bd"/>
</dbReference>
<dbReference type="GO" id="GO:0008199">
    <property type="term" value="F:ferric iron binding"/>
    <property type="evidence" value="ECO:0007669"/>
    <property type="project" value="InterPro"/>
</dbReference>
<feature type="signal peptide" evidence="4">
    <location>
        <begin position="1"/>
        <end position="24"/>
    </location>
</feature>
<feature type="compositionally biased region" description="Low complexity" evidence="3">
    <location>
        <begin position="37"/>
        <end position="61"/>
    </location>
</feature>
<dbReference type="Gene3D" id="1.20.1260.10">
    <property type="match status" value="1"/>
</dbReference>
<dbReference type="InterPro" id="IPR008331">
    <property type="entry name" value="Ferritin_DPS_dom"/>
</dbReference>
<evidence type="ECO:0000313" key="6">
    <source>
        <dbReference type="EMBL" id="SDO81263.1"/>
    </source>
</evidence>
<dbReference type="GO" id="GO:0003677">
    <property type="term" value="F:DNA binding"/>
    <property type="evidence" value="ECO:0007669"/>
    <property type="project" value="UniProtKB-KW"/>
</dbReference>
<dbReference type="Proteomes" id="UP000198793">
    <property type="component" value="Unassembled WGS sequence"/>
</dbReference>
<feature type="region of interest" description="Disordered" evidence="3">
    <location>
        <begin position="21"/>
        <end position="106"/>
    </location>
</feature>
<dbReference type="Pfam" id="PF00210">
    <property type="entry name" value="Ferritin"/>
    <property type="match status" value="1"/>
</dbReference>
<dbReference type="SUPFAM" id="SSF47240">
    <property type="entry name" value="Ferritin-like"/>
    <property type="match status" value="1"/>
</dbReference>
<comment type="similarity">
    <text evidence="1 2">Belongs to the Dps family.</text>
</comment>
<keyword evidence="6" id="KW-0238">DNA-binding</keyword>
<evidence type="ECO:0000259" key="5">
    <source>
        <dbReference type="Pfam" id="PF00210"/>
    </source>
</evidence>
<organism evidence="6 7">
    <name type="scientific">Aureimonas jatrophae</name>
    <dbReference type="NCBI Taxonomy" id="1166073"/>
    <lineage>
        <taxon>Bacteria</taxon>
        <taxon>Pseudomonadati</taxon>
        <taxon>Pseudomonadota</taxon>
        <taxon>Alphaproteobacteria</taxon>
        <taxon>Hyphomicrobiales</taxon>
        <taxon>Aurantimonadaceae</taxon>
        <taxon>Aureimonas</taxon>
    </lineage>
</organism>
<dbReference type="AlphaFoldDB" id="A0A1H0MLC5"/>
<protein>
    <submittedName>
        <fullName evidence="6">Starvation-inducible DNA-binding protein</fullName>
    </submittedName>
</protein>
<keyword evidence="7" id="KW-1185">Reference proteome</keyword>
<dbReference type="InterPro" id="IPR009078">
    <property type="entry name" value="Ferritin-like_SF"/>
</dbReference>
<evidence type="ECO:0000256" key="2">
    <source>
        <dbReference type="RuleBase" id="RU003875"/>
    </source>
</evidence>
<keyword evidence="4" id="KW-0732">Signal</keyword>
<evidence type="ECO:0000256" key="4">
    <source>
        <dbReference type="SAM" id="SignalP"/>
    </source>
</evidence>
<dbReference type="EMBL" id="FNIT01000014">
    <property type="protein sequence ID" value="SDO81263.1"/>
    <property type="molecule type" value="Genomic_DNA"/>
</dbReference>
<dbReference type="STRING" id="1166073.SAMN05192530_11457"/>
<feature type="domain" description="Ferritin/DPS" evidence="5">
    <location>
        <begin position="131"/>
        <end position="268"/>
    </location>
</feature>